<dbReference type="Gene3D" id="3.40.1190.20">
    <property type="match status" value="1"/>
</dbReference>
<gene>
    <name evidence="5" type="ORF">E6C64_02350</name>
</gene>
<comment type="caution">
    <text evidence="5">The sequence shown here is derived from an EMBL/GenBank/DDBJ whole genome shotgun (WGS) entry which is preliminary data.</text>
</comment>
<keyword evidence="1" id="KW-0808">Transferase</keyword>
<dbReference type="SUPFAM" id="SSF53613">
    <property type="entry name" value="Ribokinase-like"/>
    <property type="match status" value="1"/>
</dbReference>
<dbReference type="InterPro" id="IPR029056">
    <property type="entry name" value="Ribokinase-like"/>
</dbReference>
<evidence type="ECO:0000259" key="4">
    <source>
        <dbReference type="Pfam" id="PF00294"/>
    </source>
</evidence>
<feature type="domain" description="Carbohydrate kinase PfkB" evidence="4">
    <location>
        <begin position="80"/>
        <end position="305"/>
    </location>
</feature>
<sequence>MGAAGDDQLEQAAPRGGEPGGHRALHRPGADLRRGDGQPVTLAIVGYASLDYSTSTADFRGIDATSILRRGIVGVTPGIGGIAHIARAAIATGEPVEAVSWVGPDSLGSTWSEALVSSGCGTAGIATSGSRSPSATLIEVATGGTICLFDPADCHPEHLTDQQRAALARSSCIVLTVSPRPLTVEILDMIADEVTLVWAVKHDDDAYSTHTVRRLLARADVVSFSSGERGYLSLDGRRPETLVRPGTLVVETHGARGVSWSFGSPDGGARLGSVPVDAVSAVDTTGAGDTFIGTLAGLTAQSGPLSDRTDEEIAALVGSASRAAADLLRSRSLSGPSAAAPLTHTPSKENI</sequence>
<evidence type="ECO:0000256" key="1">
    <source>
        <dbReference type="ARBA" id="ARBA00022679"/>
    </source>
</evidence>
<protein>
    <submittedName>
        <fullName evidence="5">Carbohydrate kinase family protein</fullName>
    </submittedName>
</protein>
<dbReference type="GO" id="GO:0016301">
    <property type="term" value="F:kinase activity"/>
    <property type="evidence" value="ECO:0007669"/>
    <property type="project" value="UniProtKB-KW"/>
</dbReference>
<evidence type="ECO:0000256" key="2">
    <source>
        <dbReference type="ARBA" id="ARBA00022777"/>
    </source>
</evidence>
<dbReference type="GO" id="GO:0005829">
    <property type="term" value="C:cytosol"/>
    <property type="evidence" value="ECO:0007669"/>
    <property type="project" value="TreeGrafter"/>
</dbReference>
<keyword evidence="2 5" id="KW-0418">Kinase</keyword>
<dbReference type="AlphaFoldDB" id="A0A4S4FTX0"/>
<evidence type="ECO:0000313" key="6">
    <source>
        <dbReference type="Proteomes" id="UP000309133"/>
    </source>
</evidence>
<keyword evidence="6" id="KW-1185">Reference proteome</keyword>
<dbReference type="InterPro" id="IPR011611">
    <property type="entry name" value="PfkB_dom"/>
</dbReference>
<dbReference type="PANTHER" id="PTHR10584">
    <property type="entry name" value="SUGAR KINASE"/>
    <property type="match status" value="1"/>
</dbReference>
<accession>A0A4S4FTX0</accession>
<reference evidence="5 6" key="1">
    <citation type="submission" date="2019-04" db="EMBL/GenBank/DDBJ databases">
        <authorList>
            <person name="Jiang L."/>
        </authorList>
    </citation>
    <scope>NUCLEOTIDE SEQUENCE [LARGE SCALE GENOMIC DNA]</scope>
    <source>
        <strain evidence="5 6">YIM 131853</strain>
    </source>
</reference>
<evidence type="ECO:0000313" key="5">
    <source>
        <dbReference type="EMBL" id="THG33215.1"/>
    </source>
</evidence>
<organism evidence="5 6">
    <name type="scientific">Naasia lichenicola</name>
    <dbReference type="NCBI Taxonomy" id="2565933"/>
    <lineage>
        <taxon>Bacteria</taxon>
        <taxon>Bacillati</taxon>
        <taxon>Actinomycetota</taxon>
        <taxon>Actinomycetes</taxon>
        <taxon>Micrococcales</taxon>
        <taxon>Microbacteriaceae</taxon>
        <taxon>Naasia</taxon>
    </lineage>
</organism>
<dbReference type="Pfam" id="PF00294">
    <property type="entry name" value="PfkB"/>
    <property type="match status" value="1"/>
</dbReference>
<proteinExistence type="predicted"/>
<name>A0A4S4FTX0_9MICO</name>
<dbReference type="EMBL" id="SSSM01000001">
    <property type="protein sequence ID" value="THG33215.1"/>
    <property type="molecule type" value="Genomic_DNA"/>
</dbReference>
<dbReference type="Proteomes" id="UP000309133">
    <property type="component" value="Unassembled WGS sequence"/>
</dbReference>
<dbReference type="PANTHER" id="PTHR10584:SF166">
    <property type="entry name" value="RIBOKINASE"/>
    <property type="match status" value="1"/>
</dbReference>
<evidence type="ECO:0000256" key="3">
    <source>
        <dbReference type="SAM" id="MobiDB-lite"/>
    </source>
</evidence>
<feature type="region of interest" description="Disordered" evidence="3">
    <location>
        <begin position="1"/>
        <end position="36"/>
    </location>
</feature>